<dbReference type="RefSeq" id="XP_065719010.2">
    <property type="nucleotide sequence ID" value="XM_065862938.2"/>
</dbReference>
<protein>
    <submittedName>
        <fullName evidence="2">Uncharacterized protein isoform X1</fullName>
    </submittedName>
</protein>
<name>A0AB40D3Z8_DROSZ</name>
<evidence type="ECO:0000313" key="1">
    <source>
        <dbReference type="Proteomes" id="UP001652628"/>
    </source>
</evidence>
<reference evidence="2" key="2">
    <citation type="submission" date="2025-08" db="UniProtKB">
        <authorList>
            <consortium name="RefSeq"/>
        </authorList>
    </citation>
    <scope>IDENTIFICATION</scope>
</reference>
<accession>A0AB40D3Z8</accession>
<reference evidence="1" key="1">
    <citation type="submission" date="2025-05" db="UniProtKB">
        <authorList>
            <consortium name="RefSeq"/>
        </authorList>
    </citation>
    <scope>NUCLEOTIDE SEQUENCE [LARGE SCALE GENOMIC DNA]</scope>
</reference>
<gene>
    <name evidence="2" type="primary">LOC108021722</name>
</gene>
<evidence type="ECO:0000313" key="2">
    <source>
        <dbReference type="RefSeq" id="XP_065719010.2"/>
    </source>
</evidence>
<sequence>MGSTPPRPTSSAGAALVSIKWSPICRPTSAKGTCCSSNSSSSNTPTCSSWPVTISICSSSTRDVEPTNWAKGALEPRWASDCSGVCPSSSSTATAAMGKCTAAGTAPTNWAVTRATRTPDRRTSSH</sequence>
<dbReference type="Proteomes" id="UP001652628">
    <property type="component" value="Chromosome 2L"/>
</dbReference>
<proteinExistence type="predicted"/>
<dbReference type="GeneID" id="108021722"/>
<organism evidence="1 2">
    <name type="scientific">Drosophila suzukii</name>
    <name type="common">Spotted-wing drosophila fruit fly</name>
    <dbReference type="NCBI Taxonomy" id="28584"/>
    <lineage>
        <taxon>Eukaryota</taxon>
        <taxon>Metazoa</taxon>
        <taxon>Ecdysozoa</taxon>
        <taxon>Arthropoda</taxon>
        <taxon>Hexapoda</taxon>
        <taxon>Insecta</taxon>
        <taxon>Pterygota</taxon>
        <taxon>Neoptera</taxon>
        <taxon>Endopterygota</taxon>
        <taxon>Diptera</taxon>
        <taxon>Brachycera</taxon>
        <taxon>Muscomorpha</taxon>
        <taxon>Ephydroidea</taxon>
        <taxon>Drosophilidae</taxon>
        <taxon>Drosophila</taxon>
        <taxon>Sophophora</taxon>
    </lineage>
</organism>
<keyword evidence="1" id="KW-1185">Reference proteome</keyword>
<dbReference type="AlphaFoldDB" id="A0AB40D3Z8"/>